<proteinExistence type="inferred from homology"/>
<dbReference type="Gene3D" id="2.40.10.10">
    <property type="entry name" value="Trypsin-like serine proteases"/>
    <property type="match status" value="1"/>
</dbReference>
<keyword evidence="6" id="KW-1133">Transmembrane helix</keyword>
<evidence type="ECO:0000313" key="9">
    <source>
        <dbReference type="Proteomes" id="UP000663879"/>
    </source>
</evidence>
<dbReference type="FunFam" id="2.40.10.10:FF:000068">
    <property type="entry name" value="transmembrane protease serine 2"/>
    <property type="match status" value="1"/>
</dbReference>
<dbReference type="InterPro" id="IPR000742">
    <property type="entry name" value="EGF"/>
</dbReference>
<accession>A0A813WP30</accession>
<dbReference type="GO" id="GO:0005576">
    <property type="term" value="C:extracellular region"/>
    <property type="evidence" value="ECO:0007669"/>
    <property type="project" value="UniProtKB-SubCell"/>
</dbReference>
<dbReference type="PROSITE" id="PS01186">
    <property type="entry name" value="EGF_2"/>
    <property type="match status" value="1"/>
</dbReference>
<dbReference type="Pfam" id="PF00089">
    <property type="entry name" value="Trypsin"/>
    <property type="match status" value="1"/>
</dbReference>
<comment type="similarity">
    <text evidence="4">Belongs to the peptidase S1 family. CLIP subfamily.</text>
</comment>
<dbReference type="PRINTS" id="PR00722">
    <property type="entry name" value="CHYMOTRYPSIN"/>
</dbReference>
<dbReference type="CDD" id="cd00190">
    <property type="entry name" value="Tryp_SPc"/>
    <property type="match status" value="1"/>
</dbReference>
<dbReference type="SMART" id="SM00020">
    <property type="entry name" value="Tryp_SPc"/>
    <property type="match status" value="1"/>
</dbReference>
<dbReference type="InterPro" id="IPR009003">
    <property type="entry name" value="Peptidase_S1_PA"/>
</dbReference>
<dbReference type="OrthoDB" id="6339452at2759"/>
<dbReference type="InterPro" id="IPR051487">
    <property type="entry name" value="Ser/Thr_Proteases_Immune/Dev"/>
</dbReference>
<keyword evidence="6" id="KW-0812">Transmembrane</keyword>
<keyword evidence="6" id="KW-0472">Membrane</keyword>
<dbReference type="InterPro" id="IPR033116">
    <property type="entry name" value="TRYPSIN_SER"/>
</dbReference>
<keyword evidence="3" id="KW-1015">Disulfide bond</keyword>
<comment type="caution">
    <text evidence="8">The sequence shown here is derived from an EMBL/GenBank/DDBJ whole genome shotgun (WGS) entry which is preliminary data.</text>
</comment>
<dbReference type="InterPro" id="IPR043504">
    <property type="entry name" value="Peptidase_S1_PA_chymotrypsin"/>
</dbReference>
<evidence type="ECO:0000256" key="1">
    <source>
        <dbReference type="ARBA" id="ARBA00004613"/>
    </source>
</evidence>
<evidence type="ECO:0000256" key="6">
    <source>
        <dbReference type="SAM" id="Phobius"/>
    </source>
</evidence>
<dbReference type="GO" id="GO:0004252">
    <property type="term" value="F:serine-type endopeptidase activity"/>
    <property type="evidence" value="ECO:0007669"/>
    <property type="project" value="InterPro"/>
</dbReference>
<dbReference type="PROSITE" id="PS50240">
    <property type="entry name" value="TRYPSIN_DOM"/>
    <property type="match status" value="1"/>
</dbReference>
<keyword evidence="5" id="KW-0378">Hydrolase</keyword>
<dbReference type="PROSITE" id="PS00134">
    <property type="entry name" value="TRYPSIN_HIS"/>
    <property type="match status" value="1"/>
</dbReference>
<dbReference type="SUPFAM" id="SSF50494">
    <property type="entry name" value="Trypsin-like serine proteases"/>
    <property type="match status" value="1"/>
</dbReference>
<dbReference type="PROSITE" id="PS00135">
    <property type="entry name" value="TRYPSIN_SER"/>
    <property type="match status" value="1"/>
</dbReference>
<dbReference type="EMBL" id="CAJNOC010001383">
    <property type="protein sequence ID" value="CAF0860141.1"/>
    <property type="molecule type" value="Genomic_DNA"/>
</dbReference>
<dbReference type="Proteomes" id="UP000663879">
    <property type="component" value="Unassembled WGS sequence"/>
</dbReference>
<dbReference type="GO" id="GO:0006508">
    <property type="term" value="P:proteolysis"/>
    <property type="evidence" value="ECO:0007669"/>
    <property type="project" value="UniProtKB-KW"/>
</dbReference>
<evidence type="ECO:0000256" key="4">
    <source>
        <dbReference type="ARBA" id="ARBA00024195"/>
    </source>
</evidence>
<keyword evidence="5" id="KW-0645">Protease</keyword>
<organism evidence="8 9">
    <name type="scientific">Brachionus calyciflorus</name>
    <dbReference type="NCBI Taxonomy" id="104777"/>
    <lineage>
        <taxon>Eukaryota</taxon>
        <taxon>Metazoa</taxon>
        <taxon>Spiralia</taxon>
        <taxon>Gnathifera</taxon>
        <taxon>Rotifera</taxon>
        <taxon>Eurotatoria</taxon>
        <taxon>Monogononta</taxon>
        <taxon>Pseudotrocha</taxon>
        <taxon>Ploima</taxon>
        <taxon>Brachionidae</taxon>
        <taxon>Brachionus</taxon>
    </lineage>
</organism>
<keyword evidence="9" id="KW-1185">Reference proteome</keyword>
<dbReference type="InterPro" id="IPR001314">
    <property type="entry name" value="Peptidase_S1A"/>
</dbReference>
<evidence type="ECO:0000256" key="3">
    <source>
        <dbReference type="ARBA" id="ARBA00023157"/>
    </source>
</evidence>
<feature type="transmembrane region" description="Helical" evidence="6">
    <location>
        <begin position="45"/>
        <end position="69"/>
    </location>
</feature>
<comment type="subcellular location">
    <subcellularLocation>
        <location evidence="1">Secreted</location>
    </subcellularLocation>
</comment>
<keyword evidence="2" id="KW-0964">Secreted</keyword>
<dbReference type="PANTHER" id="PTHR24256">
    <property type="entry name" value="TRYPTASE-RELATED"/>
    <property type="match status" value="1"/>
</dbReference>
<dbReference type="InterPro" id="IPR001254">
    <property type="entry name" value="Trypsin_dom"/>
</dbReference>
<name>A0A813WP30_9BILA</name>
<gene>
    <name evidence="8" type="ORF">OXX778_LOCUS9396</name>
</gene>
<protein>
    <recommendedName>
        <fullName evidence="7">Peptidase S1 domain-containing protein</fullName>
    </recommendedName>
</protein>
<evidence type="ECO:0000256" key="5">
    <source>
        <dbReference type="RuleBase" id="RU363034"/>
    </source>
</evidence>
<dbReference type="AlphaFoldDB" id="A0A813WP30"/>
<reference evidence="8" key="1">
    <citation type="submission" date="2021-02" db="EMBL/GenBank/DDBJ databases">
        <authorList>
            <person name="Nowell W R."/>
        </authorList>
    </citation>
    <scope>NUCLEOTIDE SEQUENCE</scope>
    <source>
        <strain evidence="8">Ploen Becks lab</strain>
    </source>
</reference>
<evidence type="ECO:0000256" key="2">
    <source>
        <dbReference type="ARBA" id="ARBA00022525"/>
    </source>
</evidence>
<dbReference type="InterPro" id="IPR018114">
    <property type="entry name" value="TRYPSIN_HIS"/>
</dbReference>
<keyword evidence="5" id="KW-0720">Serine protease</keyword>
<evidence type="ECO:0000313" key="8">
    <source>
        <dbReference type="EMBL" id="CAF0860141.1"/>
    </source>
</evidence>
<evidence type="ECO:0000259" key="7">
    <source>
        <dbReference type="PROSITE" id="PS50240"/>
    </source>
</evidence>
<feature type="domain" description="Peptidase S1" evidence="7">
    <location>
        <begin position="122"/>
        <end position="404"/>
    </location>
</feature>
<sequence>MKIGDANLHNSSLPSLKENQKSLDKQKKSKNFKSKLSSLSKTTKILICSTVILALSILITIIILLSLLATVPCNVIKCHSKASKCINNWFKVECICDYGYQGDGFKYCDECGLTSVSKNVKIIGGIEAMAHSWPSSVYLRFSYRGNVDIKLTNGTVVTVYAQQNGLCGGSLIDRKHVLTAAHCIRPVLKLKLDNKDYYVRAKINNDFPTLESMYKLYFEVHNLSKVTSSQVYSIKEIIAHENYDESTILNDIAILKLDKEVELNERIQLACLPNYSLELYPSDVNIKSWVQGWGLIEQANKTLPSSLQNVQVTIYDMSYCTQMYPRVPKSPSSQICAGDVTGEKGSCFGDSGGALFILDKIDEKSKFVAVGLVSYGNGSCTTVNLGQIYTRISYFSKWIQSKKFLD</sequence>